<dbReference type="EMBL" id="CAJNDS010001668">
    <property type="protein sequence ID" value="CAE7271805.1"/>
    <property type="molecule type" value="Genomic_DNA"/>
</dbReference>
<comment type="caution">
    <text evidence="2">The sequence shown here is derived from an EMBL/GenBank/DDBJ whole genome shotgun (WGS) entry which is preliminary data.</text>
</comment>
<evidence type="ECO:0000313" key="2">
    <source>
        <dbReference type="EMBL" id="CAE7271805.1"/>
    </source>
</evidence>
<keyword evidence="3" id="KW-1185">Reference proteome</keyword>
<accession>A0A812MYF8</accession>
<name>A0A812MYF8_9DINO</name>
<dbReference type="PANTHER" id="PTHR35149">
    <property type="entry name" value="SLL5132 PROTEIN"/>
    <property type="match status" value="1"/>
</dbReference>
<evidence type="ECO:0000313" key="3">
    <source>
        <dbReference type="Proteomes" id="UP000604046"/>
    </source>
</evidence>
<proteinExistence type="predicted"/>
<dbReference type="InterPro" id="IPR004919">
    <property type="entry name" value="GmrSD_N"/>
</dbReference>
<dbReference type="Pfam" id="PF03235">
    <property type="entry name" value="GmrSD_N"/>
    <property type="match status" value="1"/>
</dbReference>
<dbReference type="Proteomes" id="UP000604046">
    <property type="component" value="Unassembled WGS sequence"/>
</dbReference>
<protein>
    <recommendedName>
        <fullName evidence="1">GmrSD restriction endonucleases N-terminal domain-containing protein</fullName>
    </recommendedName>
</protein>
<dbReference type="PANTHER" id="PTHR35149:SF2">
    <property type="entry name" value="DUF262 DOMAIN-CONTAINING PROTEIN"/>
    <property type="match status" value="1"/>
</dbReference>
<sequence length="460" mass="51203">MAASGVPRALQHFSYQCPGLHDRESRMSVKPMAFRTLLSEPRQIVIPLFQRTYCWSDEQISGWWKDILMPTTSLGYHQTGKAIFKERDGLLVCIDGQQRCTTASLLLATLRDAALKLLREGDACARALVDELDALLFKDPSRVYTWAERQAQGCKEEVHDGSVQPFGAAILTPSFEDRVPFFRALTEGILTDARLKAGVTLSPQEEAATSSVQARAKDIFDRNLRRALRRRPRGPPQRELLASLAQTALDVMAITFCEILNDIDFPQVFLWLQEKSLFGMGALLHNPAPGVPFHAADLLRNLVLAPSMRLSLRDQEELYRKRWLEPLERAHGGAHKLDPILDAFLAEKTDKHCSKRHVCGLEHHAASFMSSPAGAVVSGKTDMSGVLRYARLLSYAEACELKRKGQELPAEEPVPLSQETCDHLIGSLVGFANKRHKGVPPVPVFSASDLHSQEGDRALQ</sequence>
<dbReference type="AlphaFoldDB" id="A0A812MYF8"/>
<feature type="domain" description="GmrSD restriction endonucleases N-terminal" evidence="1">
    <location>
        <begin position="36"/>
        <end position="128"/>
    </location>
</feature>
<gene>
    <name evidence="2" type="ORF">SNAT2548_LOCUS14426</name>
</gene>
<reference evidence="2" key="1">
    <citation type="submission" date="2021-02" db="EMBL/GenBank/DDBJ databases">
        <authorList>
            <person name="Dougan E. K."/>
            <person name="Rhodes N."/>
            <person name="Thang M."/>
            <person name="Chan C."/>
        </authorList>
    </citation>
    <scope>NUCLEOTIDE SEQUENCE</scope>
</reference>
<dbReference type="OrthoDB" id="192041at2759"/>
<evidence type="ECO:0000259" key="1">
    <source>
        <dbReference type="Pfam" id="PF03235"/>
    </source>
</evidence>
<organism evidence="2 3">
    <name type="scientific">Symbiodinium natans</name>
    <dbReference type="NCBI Taxonomy" id="878477"/>
    <lineage>
        <taxon>Eukaryota</taxon>
        <taxon>Sar</taxon>
        <taxon>Alveolata</taxon>
        <taxon>Dinophyceae</taxon>
        <taxon>Suessiales</taxon>
        <taxon>Symbiodiniaceae</taxon>
        <taxon>Symbiodinium</taxon>
    </lineage>
</organism>